<dbReference type="RefSeq" id="WP_193952881.1">
    <property type="nucleotide sequence ID" value="NZ_JADEYS010000007.1"/>
</dbReference>
<evidence type="ECO:0000256" key="1">
    <source>
        <dbReference type="ARBA" id="ARBA00010333"/>
    </source>
</evidence>
<evidence type="ECO:0000256" key="2">
    <source>
        <dbReference type="ARBA" id="ARBA00022729"/>
    </source>
</evidence>
<comment type="caution">
    <text evidence="4">The sequence shown here is derived from an EMBL/GenBank/DDBJ whole genome shotgun (WGS) entry which is preliminary data.</text>
</comment>
<dbReference type="Pfam" id="PF00497">
    <property type="entry name" value="SBP_bac_3"/>
    <property type="match status" value="1"/>
</dbReference>
<dbReference type="CDD" id="cd13530">
    <property type="entry name" value="PBP2_peptides_like"/>
    <property type="match status" value="1"/>
</dbReference>
<dbReference type="Proteomes" id="UP000640333">
    <property type="component" value="Unassembled WGS sequence"/>
</dbReference>
<name>A0A8J7FGW0_9GAMM</name>
<evidence type="ECO:0000259" key="3">
    <source>
        <dbReference type="SMART" id="SM00062"/>
    </source>
</evidence>
<accession>A0A8J7FGW0</accession>
<evidence type="ECO:0000313" key="4">
    <source>
        <dbReference type="EMBL" id="MBE9397328.1"/>
    </source>
</evidence>
<sequence>MKYVVQRLIYLALTFSLLGQPLYADSRLDQIKTRGELKVCIWPDYFAISYRNPRTMSLEGIDIDMAKAFAEQLDVKLTFVESSFGALVKNMSNDACDIAMHGVGVRDSRKPHMDFSEPHLASGIYAISMKSNSHIKTWDDIDQPGNIIVVQKGTYMEPVMRDYLQQAELSVVDSFKAREQEVQSGRADVFMTDYPYGKRMAALTRWAQLLIPETPLAPTPYAYAVPKNDDVWLSEVNRFVAAMKANGKLQEYAEKNGLSPIVAK</sequence>
<feature type="domain" description="Solute-binding protein family 3/N-terminal" evidence="3">
    <location>
        <begin position="36"/>
        <end position="260"/>
    </location>
</feature>
<dbReference type="SUPFAM" id="SSF53850">
    <property type="entry name" value="Periplasmic binding protein-like II"/>
    <property type="match status" value="1"/>
</dbReference>
<organism evidence="4 5">
    <name type="scientific">Pontibacterium sinense</name>
    <dbReference type="NCBI Taxonomy" id="2781979"/>
    <lineage>
        <taxon>Bacteria</taxon>
        <taxon>Pseudomonadati</taxon>
        <taxon>Pseudomonadota</taxon>
        <taxon>Gammaproteobacteria</taxon>
        <taxon>Oceanospirillales</taxon>
        <taxon>Oceanospirillaceae</taxon>
        <taxon>Pontibacterium</taxon>
    </lineage>
</organism>
<dbReference type="EMBL" id="JADEYS010000007">
    <property type="protein sequence ID" value="MBE9397328.1"/>
    <property type="molecule type" value="Genomic_DNA"/>
</dbReference>
<comment type="similarity">
    <text evidence="1">Belongs to the bacterial solute-binding protein 3 family.</text>
</comment>
<dbReference type="InterPro" id="IPR001638">
    <property type="entry name" value="Solute-binding_3/MltF_N"/>
</dbReference>
<keyword evidence="5" id="KW-1185">Reference proteome</keyword>
<gene>
    <name evidence="4" type="ORF">IOQ59_08650</name>
</gene>
<dbReference type="AlphaFoldDB" id="A0A8J7FGW0"/>
<evidence type="ECO:0000313" key="5">
    <source>
        <dbReference type="Proteomes" id="UP000640333"/>
    </source>
</evidence>
<dbReference type="SMART" id="SM00062">
    <property type="entry name" value="PBPb"/>
    <property type="match status" value="1"/>
</dbReference>
<reference evidence="4" key="1">
    <citation type="submission" date="2020-10" db="EMBL/GenBank/DDBJ databases">
        <title>Bacterium isolated from coastal waters sediment.</title>
        <authorList>
            <person name="Chen R.-J."/>
            <person name="Lu D.-C."/>
            <person name="Zhu K.-L."/>
            <person name="Du Z.-J."/>
        </authorList>
    </citation>
    <scope>NUCLEOTIDE SEQUENCE</scope>
    <source>
        <strain evidence="4">N1Y112</strain>
    </source>
</reference>
<proteinExistence type="inferred from homology"/>
<dbReference type="PANTHER" id="PTHR35936:SF17">
    <property type="entry name" value="ARGININE-BINDING EXTRACELLULAR PROTEIN ARTP"/>
    <property type="match status" value="1"/>
</dbReference>
<dbReference type="PANTHER" id="PTHR35936">
    <property type="entry name" value="MEMBRANE-BOUND LYTIC MUREIN TRANSGLYCOSYLASE F"/>
    <property type="match status" value="1"/>
</dbReference>
<dbReference type="Gene3D" id="3.40.190.10">
    <property type="entry name" value="Periplasmic binding protein-like II"/>
    <property type="match status" value="2"/>
</dbReference>
<protein>
    <submittedName>
        <fullName evidence="4">Amino acid ABC transporter substrate-binding protein</fullName>
    </submittedName>
</protein>
<keyword evidence="2" id="KW-0732">Signal</keyword>